<proteinExistence type="predicted"/>
<dbReference type="Proteomes" id="UP001173802">
    <property type="component" value="Unassembled WGS sequence"/>
</dbReference>
<keyword evidence="2" id="KW-1185">Reference proteome</keyword>
<organism evidence="1 2">
    <name type="scientific">Helicobacter zhangjianzhongii</name>
    <dbReference type="NCBI Taxonomy" id="2974574"/>
    <lineage>
        <taxon>Bacteria</taxon>
        <taxon>Pseudomonadati</taxon>
        <taxon>Campylobacterota</taxon>
        <taxon>Epsilonproteobacteria</taxon>
        <taxon>Campylobacterales</taxon>
        <taxon>Helicobacteraceae</taxon>
        <taxon>Helicobacter</taxon>
    </lineage>
</organism>
<evidence type="ECO:0000313" key="2">
    <source>
        <dbReference type="Proteomes" id="UP001173802"/>
    </source>
</evidence>
<accession>A0ACC6FSD6</accession>
<name>A0ACC6FSD6_9HELI</name>
<gene>
    <name evidence="1" type="ORF">NYG90_03760</name>
</gene>
<dbReference type="EMBL" id="JANURN010000003">
    <property type="protein sequence ID" value="MDL0081802.1"/>
    <property type="molecule type" value="Genomic_DNA"/>
</dbReference>
<sequence>MPRYTKALLQELLDHAYYAHNRAGAISEQNLDPLLVVYENSHRANLPAIALVCALFAYGSVGAIVGFLRKLDFSLLGGDSVLGEQCGSFALCGKGTTTKVANLYHKVQSYTVPTATPRILEEENQAECENAISLESTFEKSYDCGANASLSLRALAQDKARQSTSTKNTKVDSSFETMDSKETSAQPKRYPLFSKEAMDCHATAGAVSRNDDKKVDSSASHNDSSTATILNDSAQDSRICENKAQSITAPQAKMDSSFETMDCHATAGAVSRNDDKKVDSSASHNDSKHCGGAGVALHTFGGRSYLGGNDYPPNVCNQSHCLPKTESPRLENILRATFPYYRFQTSDDVKLLFASLACIIDQGGLESTFAHKATPLAIINALHQAIYLHASRILASPLYAPFFTQDYRARFLASKTFSQGFSFLVGVSPSSPLKRWLMFLRWLVRKDHIDLGLWQDLVSPSDLLLPLDTHTLRVSRALSLLKRKSYDRKAVLEVSIALRRFCPHDPIRYDFALYRLGQSGELATMIARLK</sequence>
<protein>
    <submittedName>
        <fullName evidence="1">TIGR02757 family protein</fullName>
    </submittedName>
</protein>
<reference evidence="1 2" key="1">
    <citation type="journal article" date="2023" name="Microorganisms">
        <title>Isolation and Genomic Characteristics of Cat-Borne Campylobacter felis sp. nov. and Sheep-Borne Campylobacter ovis sp. nov.</title>
        <authorList>
            <person name="Wang H."/>
            <person name="Li Y."/>
            <person name="Gu Y."/>
            <person name="Zhou G."/>
            <person name="Chen X."/>
            <person name="Zhang X."/>
            <person name="Shao Z."/>
            <person name="Zhang J."/>
            <person name="Zhang M."/>
        </authorList>
    </citation>
    <scope>NUCLEOTIDE SEQUENCE [LARGE SCALE GENOMIC DNA]</scope>
    <source>
        <strain evidence="1 2">XJK30-2</strain>
    </source>
</reference>
<evidence type="ECO:0000313" key="1">
    <source>
        <dbReference type="EMBL" id="MDL0081802.1"/>
    </source>
</evidence>
<comment type="caution">
    <text evidence="1">The sequence shown here is derived from an EMBL/GenBank/DDBJ whole genome shotgun (WGS) entry which is preliminary data.</text>
</comment>